<gene>
    <name evidence="3" type="ORF">Pph01_23410</name>
</gene>
<dbReference type="EMBL" id="BOOP01000008">
    <property type="protein sequence ID" value="GII37338.1"/>
    <property type="molecule type" value="Genomic_DNA"/>
</dbReference>
<feature type="compositionally biased region" description="Low complexity" evidence="1">
    <location>
        <begin position="272"/>
        <end position="283"/>
    </location>
</feature>
<feature type="transmembrane region" description="Helical" evidence="2">
    <location>
        <begin position="377"/>
        <end position="401"/>
    </location>
</feature>
<keyword evidence="4" id="KW-1185">Reference proteome</keyword>
<feature type="compositionally biased region" description="Low complexity" evidence="1">
    <location>
        <begin position="171"/>
        <end position="192"/>
    </location>
</feature>
<keyword evidence="2" id="KW-1133">Transmembrane helix</keyword>
<dbReference type="Gene3D" id="2.120.10.10">
    <property type="match status" value="1"/>
</dbReference>
<keyword evidence="2" id="KW-0812">Transmembrane</keyword>
<evidence type="ECO:0000313" key="3">
    <source>
        <dbReference type="EMBL" id="GII37338.1"/>
    </source>
</evidence>
<evidence type="ECO:0000313" key="4">
    <source>
        <dbReference type="Proteomes" id="UP000622547"/>
    </source>
</evidence>
<organism evidence="3 4">
    <name type="scientific">Planotetraspora phitsanulokensis</name>
    <dbReference type="NCBI Taxonomy" id="575192"/>
    <lineage>
        <taxon>Bacteria</taxon>
        <taxon>Bacillati</taxon>
        <taxon>Actinomycetota</taxon>
        <taxon>Actinomycetes</taxon>
        <taxon>Streptosporangiales</taxon>
        <taxon>Streptosporangiaceae</taxon>
        <taxon>Planotetraspora</taxon>
    </lineage>
</organism>
<dbReference type="AlphaFoldDB" id="A0A8J3XI87"/>
<sequence length="1140" mass="114066">MASGPHERRPQQDADDDGRAHDEGHTEPPPTLHHTPPIVSPWAMPPFGAPVPEDAEEPEGAAPPESAQNLWAPQPEPSPGDGAQAAESKREPRTGRRPYSSSSGPAQPRHSRTGDRRSGENPPPQPGSPGSAPAAGPSPDPSARPAAPAAGPLPDPFVRPAASADPSGSTGPASDPSGVPGSSGVSGSIGSTGSEGSGGPSGPASGSGAPAEPPRRRLVDAPDKLVASGPPRTPRANIPTEDPDAAAPRRGRRLPYSSADDRTLAHRPPAPGTGDPGSPSSSGIRLGPEIPAEPEAVASPGDPPVHQPGLEPAYQPFLEPVHPPDPGPSQEPVERIGRPPGGRPARPDVLVAIGPPRTGDGRRHRRLRPRRFGPGRLVFPIVVTIVLLVAAGLGVAAVNWARAPQAAGLRLAAGDGQSGDAAFAAPGLPGNGSSQVLNAIASVGSTVVAVGSDTTGTLPRPLFLVSTDGGRDWDLGRVAGPAGYEAGAGAVGRVVGGGGRWLAVGNDVSGWAGQAARGMWVSVDGRAWTAVDPEGLAAFGSQDRIADVARTASGFVAVGAAALKNGTIGPVAWTSPDGRTWTRAGEIGTPDKVRGMRAVVARGDQVVALADPGPGDSGSVILRSADGGRTWSRTASTLASVQPEPGALTAAGNGYVLVPLRQRSAAGEVTVYCSPEGARWSECGTIGGLGSEGTGVRGLASSSAGVAAVVESAWETYAVYTSADGRKWAKKANLGEIPGTLRGLTITDAGLVVAGGDKRGAGDVENLPVLMTAGDGKDPRSVPLGSVAGLSHLARDTADVAVSGGAFVAVGSANGDAAIWTSGNNGANWTDARLSALLGGPGRQALNSVAHGSKGWLAAGSTMTDPAVTRPLLVTSSDGRSWKAGPALEVPAGHFLVAPRLVAAGPKGYVLAGDDRSATGVVPALWFSPDLKRFTRVPASGMPAGGAGVRLAAVTATPSGFMAVGGSGGADLETGVAWVSSDGLRWAPASRVVPDDARSAGLRQVVATGSGVVAVGTAVTDEGVRPFSVVSADNGAHWEYGSLPADETAVVLDLVAAGGGLVAVGSHGPAGEGDSAAWISEDGLAWTRQALTQDGLGGAGTQWLGTVAVSGSRVLAIGRSTGYADDHLTIWRSSLTAGSR</sequence>
<evidence type="ECO:0000256" key="1">
    <source>
        <dbReference type="SAM" id="MobiDB-lite"/>
    </source>
</evidence>
<name>A0A8J3XI87_9ACTN</name>
<comment type="caution">
    <text evidence="3">The sequence shown here is derived from an EMBL/GenBank/DDBJ whole genome shotgun (WGS) entry which is preliminary data.</text>
</comment>
<dbReference type="Proteomes" id="UP000622547">
    <property type="component" value="Unassembled WGS sequence"/>
</dbReference>
<reference evidence="3 4" key="1">
    <citation type="submission" date="2021-01" db="EMBL/GenBank/DDBJ databases">
        <title>Whole genome shotgun sequence of Planotetraspora phitsanulokensis NBRC 104273.</title>
        <authorList>
            <person name="Komaki H."/>
            <person name="Tamura T."/>
        </authorList>
    </citation>
    <scope>NUCLEOTIDE SEQUENCE [LARGE SCALE GENOMIC DNA]</scope>
    <source>
        <strain evidence="3 4">NBRC 104273</strain>
    </source>
</reference>
<feature type="compositionally biased region" description="Basic and acidic residues" evidence="1">
    <location>
        <begin position="213"/>
        <end position="223"/>
    </location>
</feature>
<protein>
    <submittedName>
        <fullName evidence="3">Uncharacterized protein</fullName>
    </submittedName>
</protein>
<dbReference type="SUPFAM" id="SSF50939">
    <property type="entry name" value="Sialidases"/>
    <property type="match status" value="1"/>
</dbReference>
<dbReference type="SUPFAM" id="SSF110296">
    <property type="entry name" value="Oligoxyloglucan reducing end-specific cellobiohydrolase"/>
    <property type="match status" value="2"/>
</dbReference>
<dbReference type="InterPro" id="IPR036278">
    <property type="entry name" value="Sialidase_sf"/>
</dbReference>
<proteinExistence type="predicted"/>
<evidence type="ECO:0000256" key="2">
    <source>
        <dbReference type="SAM" id="Phobius"/>
    </source>
</evidence>
<dbReference type="RefSeq" id="WP_204073011.1">
    <property type="nucleotide sequence ID" value="NZ_BAABHI010000037.1"/>
</dbReference>
<feature type="compositionally biased region" description="Basic and acidic residues" evidence="1">
    <location>
        <begin position="1"/>
        <end position="26"/>
    </location>
</feature>
<feature type="region of interest" description="Disordered" evidence="1">
    <location>
        <begin position="1"/>
        <end position="349"/>
    </location>
</feature>
<keyword evidence="2" id="KW-0472">Membrane</keyword>
<accession>A0A8J3XI87</accession>